<dbReference type="Pfam" id="PF03732">
    <property type="entry name" value="Retrotrans_gag"/>
    <property type="match status" value="1"/>
</dbReference>
<evidence type="ECO:0000313" key="2">
    <source>
        <dbReference type="EMBL" id="RDX60684.1"/>
    </source>
</evidence>
<dbReference type="AlphaFoldDB" id="A0A371E3R8"/>
<protein>
    <recommendedName>
        <fullName evidence="1">Retrotransposon gag domain-containing protein</fullName>
    </recommendedName>
</protein>
<keyword evidence="3" id="KW-1185">Reference proteome</keyword>
<organism evidence="2 3">
    <name type="scientific">Mucuna pruriens</name>
    <name type="common">Velvet bean</name>
    <name type="synonym">Dolichos pruriens</name>
    <dbReference type="NCBI Taxonomy" id="157652"/>
    <lineage>
        <taxon>Eukaryota</taxon>
        <taxon>Viridiplantae</taxon>
        <taxon>Streptophyta</taxon>
        <taxon>Embryophyta</taxon>
        <taxon>Tracheophyta</taxon>
        <taxon>Spermatophyta</taxon>
        <taxon>Magnoliopsida</taxon>
        <taxon>eudicotyledons</taxon>
        <taxon>Gunneridae</taxon>
        <taxon>Pentapetalae</taxon>
        <taxon>rosids</taxon>
        <taxon>fabids</taxon>
        <taxon>Fabales</taxon>
        <taxon>Fabaceae</taxon>
        <taxon>Papilionoideae</taxon>
        <taxon>50 kb inversion clade</taxon>
        <taxon>NPAAA clade</taxon>
        <taxon>indigoferoid/millettioid clade</taxon>
        <taxon>Phaseoleae</taxon>
        <taxon>Mucuna</taxon>
    </lineage>
</organism>
<dbReference type="PANTHER" id="PTHR32108:SF9">
    <property type="entry name" value="REVERSE TRANSCRIPTASE RNASE H-LIKE DOMAIN-CONTAINING PROTEIN"/>
    <property type="match status" value="1"/>
</dbReference>
<sequence>MPHSKEKWQSLEERLHAVEGEDKYGLEAANLCLVLDVGLPTNFKTSEFDKYKGSSYPRVHLAMYCWKMAVYIYDDKILIHCFQDSLTGVALNWYINLEHGRIKTWRDLAEAFLKQYKYNEDMAWRELAAQVQPPIIEREMITMFIDTLPSPYYDKVVRNVASNFMELVVVGERIELGIRRGKFAQASNNAGFAKKPTSEKKKGEANDVLVEPVFPHGKGNAPSYPTQIHVGSRLAVAYTNPRPAPYVHPYQPQVDIGVTASSRPKVVEIIPLKPLEPPYLRSYDPNARCDYHGGAIGHATERCWSLKHVVQDFLDGGLLGFQDQGPNVQNNPLPAYKSMASNGYVAEYTMDSTSRVEEGAHSSCLNKVESASVTYIEGNDNPRPKPLIIHYNSASQPRVSFIIQVPTKPVYNNNAVPWRYSVGETTTPSAIKEDPFPEVTNIAGTRGVTRSRRIFASEGLRNKDPTHLKKYKAAKASRRIVTEGEAIEFLKLIHHN</sequence>
<accession>A0A371E3R8</accession>
<feature type="domain" description="Retrotransposon gag" evidence="1">
    <location>
        <begin position="84"/>
        <end position="122"/>
    </location>
</feature>
<comment type="caution">
    <text evidence="2">The sequence shown here is derived from an EMBL/GenBank/DDBJ whole genome shotgun (WGS) entry which is preliminary data.</text>
</comment>
<dbReference type="EMBL" id="QJKJ01016661">
    <property type="protein sequence ID" value="RDX60684.1"/>
    <property type="molecule type" value="Genomic_DNA"/>
</dbReference>
<dbReference type="OrthoDB" id="686606at2759"/>
<evidence type="ECO:0000259" key="1">
    <source>
        <dbReference type="Pfam" id="PF03732"/>
    </source>
</evidence>
<dbReference type="InterPro" id="IPR005162">
    <property type="entry name" value="Retrotrans_gag_dom"/>
</dbReference>
<evidence type="ECO:0000313" key="3">
    <source>
        <dbReference type="Proteomes" id="UP000257109"/>
    </source>
</evidence>
<reference evidence="2" key="1">
    <citation type="submission" date="2018-05" db="EMBL/GenBank/DDBJ databases">
        <title>Draft genome of Mucuna pruriens seed.</title>
        <authorList>
            <person name="Nnadi N.E."/>
            <person name="Vos R."/>
            <person name="Hasami M.H."/>
            <person name="Devisetty U.K."/>
            <person name="Aguiy J.C."/>
        </authorList>
    </citation>
    <scope>NUCLEOTIDE SEQUENCE [LARGE SCALE GENOMIC DNA]</scope>
    <source>
        <strain evidence="2">JCA_2017</strain>
    </source>
</reference>
<gene>
    <name evidence="2" type="ORF">CR513_61155</name>
</gene>
<feature type="non-terminal residue" evidence="2">
    <location>
        <position position="1"/>
    </location>
</feature>
<name>A0A371E3R8_MUCPR</name>
<dbReference type="PANTHER" id="PTHR32108">
    <property type="entry name" value="DNA-DIRECTED RNA POLYMERASE SUBUNIT ALPHA"/>
    <property type="match status" value="1"/>
</dbReference>
<proteinExistence type="predicted"/>
<feature type="non-terminal residue" evidence="2">
    <location>
        <position position="496"/>
    </location>
</feature>
<dbReference type="Proteomes" id="UP000257109">
    <property type="component" value="Unassembled WGS sequence"/>
</dbReference>